<evidence type="ECO:0000313" key="3">
    <source>
        <dbReference type="Proteomes" id="UP001476247"/>
    </source>
</evidence>
<dbReference type="EMBL" id="BAABUJ010000017">
    <property type="protein sequence ID" value="GAA5801112.1"/>
    <property type="molecule type" value="Genomic_DNA"/>
</dbReference>
<accession>A0ABP9Y482</accession>
<evidence type="ECO:0000313" key="2">
    <source>
        <dbReference type="EMBL" id="GAA5801112.1"/>
    </source>
</evidence>
<feature type="coiled-coil region" evidence="1">
    <location>
        <begin position="82"/>
        <end position="144"/>
    </location>
</feature>
<protein>
    <submittedName>
        <fullName evidence="2">Uncharacterized protein</fullName>
    </submittedName>
</protein>
<keyword evidence="3" id="KW-1185">Reference proteome</keyword>
<keyword evidence="1" id="KW-0175">Coiled coil</keyword>
<organism evidence="2 3">
    <name type="scientific">Helicostylum pulchrum</name>
    <dbReference type="NCBI Taxonomy" id="562976"/>
    <lineage>
        <taxon>Eukaryota</taxon>
        <taxon>Fungi</taxon>
        <taxon>Fungi incertae sedis</taxon>
        <taxon>Mucoromycota</taxon>
        <taxon>Mucoromycotina</taxon>
        <taxon>Mucoromycetes</taxon>
        <taxon>Mucorales</taxon>
        <taxon>Mucorineae</taxon>
        <taxon>Mucoraceae</taxon>
        <taxon>Helicostylum</taxon>
    </lineage>
</organism>
<reference evidence="2 3" key="1">
    <citation type="submission" date="2024-04" db="EMBL/GenBank/DDBJ databases">
        <title>genome sequences of Mucor flavus KT1a and Helicostylum pulchrum KT1b strains isolation_sourced from the surface of a dry-aged beef.</title>
        <authorList>
            <person name="Toyotome T."/>
            <person name="Hosono M."/>
            <person name="Torimaru M."/>
            <person name="Fukuda K."/>
            <person name="Mikami N."/>
        </authorList>
    </citation>
    <scope>NUCLEOTIDE SEQUENCE [LARGE SCALE GENOMIC DNA]</scope>
    <source>
        <strain evidence="2 3">KT1b</strain>
    </source>
</reference>
<name>A0ABP9Y482_9FUNG</name>
<proteinExistence type="predicted"/>
<sequence length="216" mass="24810">MTHLASDATSLTNHISSINQRNQTPSLFKPVNIPLVCYSGKPAESPPPAAAEDFSLVATDVCPLASSIGPEDMFLSSLNFGLQNQQQQQLQQQQLQQQLEQQKLECHQLEQQHRQHQHQQIEQRQQLKQHIEQQQQQQQQQCKQNIENTVETNFNPYARIDLIDEYGPLQQHFDVASLSSKLPIWEVPSGVTWNEWETFLKANVSNDNEIYQSNNL</sequence>
<gene>
    <name evidence="2" type="ORF">HPULCUR_006554</name>
</gene>
<dbReference type="Proteomes" id="UP001476247">
    <property type="component" value="Unassembled WGS sequence"/>
</dbReference>
<comment type="caution">
    <text evidence="2">The sequence shown here is derived from an EMBL/GenBank/DDBJ whole genome shotgun (WGS) entry which is preliminary data.</text>
</comment>
<evidence type="ECO:0000256" key="1">
    <source>
        <dbReference type="SAM" id="Coils"/>
    </source>
</evidence>